<organism evidence="2 3">
    <name type="scientific">Halorarum halophilum</name>
    <dbReference type="NCBI Taxonomy" id="2743090"/>
    <lineage>
        <taxon>Archaea</taxon>
        <taxon>Methanobacteriati</taxon>
        <taxon>Methanobacteriota</taxon>
        <taxon>Stenosarchaea group</taxon>
        <taxon>Halobacteria</taxon>
        <taxon>Halobacteriales</taxon>
        <taxon>Haloferacaceae</taxon>
        <taxon>Halorarum</taxon>
    </lineage>
</organism>
<dbReference type="AlphaFoldDB" id="A0A7D5K6Y5"/>
<proteinExistence type="predicted"/>
<dbReference type="GeneID" id="86192807"/>
<feature type="region of interest" description="Disordered" evidence="1">
    <location>
        <begin position="346"/>
        <end position="378"/>
    </location>
</feature>
<evidence type="ECO:0000313" key="3">
    <source>
        <dbReference type="Proteomes" id="UP000509750"/>
    </source>
</evidence>
<gene>
    <name evidence="2" type="ORF">HUG10_06205</name>
</gene>
<dbReference type="EMBL" id="CP058529">
    <property type="protein sequence ID" value="QLG27159.1"/>
    <property type="molecule type" value="Genomic_DNA"/>
</dbReference>
<protein>
    <recommendedName>
        <fullName evidence="4">DUF2382 domain-containing protein</fullName>
    </recommendedName>
</protein>
<dbReference type="RefSeq" id="WP_179168734.1">
    <property type="nucleotide sequence ID" value="NZ_CP058529.1"/>
</dbReference>
<evidence type="ECO:0000256" key="1">
    <source>
        <dbReference type="SAM" id="MobiDB-lite"/>
    </source>
</evidence>
<evidence type="ECO:0000313" key="2">
    <source>
        <dbReference type="EMBL" id="QLG27159.1"/>
    </source>
</evidence>
<dbReference type="Proteomes" id="UP000509750">
    <property type="component" value="Chromosome"/>
</dbReference>
<sequence length="442" mass="49704">MTAEDTEERKLTMDRETIREWAEMYDATPVRTTETADADEAAVPYQLRPETEQTETMESLHWDEFFQDVEEFGLVIVFHDESADRLFEVVGRDQVLAHEPVETTELDERLLAGETITSEFTETTVIDRTIVERATVQSGIVDTEELDSRVVDVKLLSREIVGSHVLDRDLLDEVDQSRFEDMSRLEGGFREELPRPIGVEVEVEEDWSVTREVLERVTIESRIVDVDVTETDEVESETLESSIEIDGLQRSLLESDLIETEADAEEVVESESIESEFHSDDVVRTQLIQRRTVEDDVTERKVIRGELDESEVVQIEINASNPTETAFVDSEDLETEAAPVGVTEYETEATEAEQAEAERSEDGRTGLTEDDEGKPVVDAGGEAVGMVEEVSGSTAYIDPEPGLVDRIKTTLGWGDADEGNYPIEDENIDRVTDDEVRLSVGK</sequence>
<accession>A0A7D5K6Y5</accession>
<dbReference type="KEGG" id="halg:HUG10_06205"/>
<evidence type="ECO:0008006" key="4">
    <source>
        <dbReference type="Google" id="ProtNLM"/>
    </source>
</evidence>
<feature type="compositionally biased region" description="Acidic residues" evidence="1">
    <location>
        <begin position="346"/>
        <end position="355"/>
    </location>
</feature>
<keyword evidence="3" id="KW-1185">Reference proteome</keyword>
<name>A0A7D5K6Y5_9EURY</name>
<reference evidence="2 3" key="1">
    <citation type="submission" date="2020-07" db="EMBL/GenBank/DDBJ databases">
        <title>Gai3-2, isolated from salt lake.</title>
        <authorList>
            <person name="Cui H."/>
            <person name="Shi X."/>
        </authorList>
    </citation>
    <scope>NUCLEOTIDE SEQUENCE [LARGE SCALE GENOMIC DNA]</scope>
    <source>
        <strain evidence="2 3">Gai3-2</strain>
    </source>
</reference>